<protein>
    <recommendedName>
        <fullName evidence="12">G-protein coupled receptors family 1 profile domain-containing protein</fullName>
    </recommendedName>
</protein>
<feature type="transmembrane region" description="Helical" evidence="11">
    <location>
        <begin position="262"/>
        <end position="287"/>
    </location>
</feature>
<feature type="compositionally biased region" description="Basic and acidic residues" evidence="10">
    <location>
        <begin position="357"/>
        <end position="371"/>
    </location>
</feature>
<dbReference type="GO" id="GO:0004930">
    <property type="term" value="F:G protein-coupled receptor activity"/>
    <property type="evidence" value="ECO:0007669"/>
    <property type="project" value="UniProtKB-KW"/>
</dbReference>
<comment type="subcellular location">
    <subcellularLocation>
        <location evidence="1">Cell membrane</location>
        <topology evidence="1">Multi-pass membrane protein</topology>
    </subcellularLocation>
</comment>
<dbReference type="PROSITE" id="PS50262">
    <property type="entry name" value="G_PROTEIN_RECEP_F1_2"/>
    <property type="match status" value="1"/>
</dbReference>
<proteinExistence type="inferred from homology"/>
<keyword evidence="4 11" id="KW-1133">Transmembrane helix</keyword>
<dbReference type="Proteomes" id="UP000594262">
    <property type="component" value="Unplaced"/>
</dbReference>
<accession>A0A7M5URB2</accession>
<name>A0A7M5URB2_9CNID</name>
<feature type="transmembrane region" description="Helical" evidence="11">
    <location>
        <begin position="102"/>
        <end position="126"/>
    </location>
</feature>
<evidence type="ECO:0000256" key="8">
    <source>
        <dbReference type="ARBA" id="ARBA00023224"/>
    </source>
</evidence>
<evidence type="ECO:0000256" key="4">
    <source>
        <dbReference type="ARBA" id="ARBA00022989"/>
    </source>
</evidence>
<keyword evidence="3 9" id="KW-0812">Transmembrane</keyword>
<dbReference type="Gene3D" id="1.20.1070.10">
    <property type="entry name" value="Rhodopsin 7-helix transmembrane proteins"/>
    <property type="match status" value="1"/>
</dbReference>
<comment type="similarity">
    <text evidence="9">Belongs to the G-protein coupled receptor 1 family.</text>
</comment>
<evidence type="ECO:0000256" key="2">
    <source>
        <dbReference type="ARBA" id="ARBA00022475"/>
    </source>
</evidence>
<evidence type="ECO:0000256" key="6">
    <source>
        <dbReference type="ARBA" id="ARBA00023136"/>
    </source>
</evidence>
<feature type="domain" description="G-protein coupled receptors family 1 profile" evidence="12">
    <location>
        <begin position="117"/>
        <end position="464"/>
    </location>
</feature>
<dbReference type="PRINTS" id="PR00237">
    <property type="entry name" value="GPCRRHODOPSN"/>
</dbReference>
<dbReference type="InterPro" id="IPR000276">
    <property type="entry name" value="GPCR_Rhodpsn"/>
</dbReference>
<feature type="transmembrane region" description="Helical" evidence="11">
    <location>
        <begin position="445"/>
        <end position="467"/>
    </location>
</feature>
<evidence type="ECO:0000313" key="13">
    <source>
        <dbReference type="EnsemblMetazoa" id="CLYHEMP004501.1"/>
    </source>
</evidence>
<dbReference type="InterPro" id="IPR017452">
    <property type="entry name" value="GPCR_Rhodpsn_7TM"/>
</dbReference>
<keyword evidence="6 11" id="KW-0472">Membrane</keyword>
<evidence type="ECO:0000256" key="5">
    <source>
        <dbReference type="ARBA" id="ARBA00023040"/>
    </source>
</evidence>
<dbReference type="RefSeq" id="XP_066918563.1">
    <property type="nucleotide sequence ID" value="XM_067062462.1"/>
</dbReference>
<dbReference type="SUPFAM" id="SSF81321">
    <property type="entry name" value="Family A G protein-coupled receptor-like"/>
    <property type="match status" value="1"/>
</dbReference>
<feature type="transmembrane region" description="Helical" evidence="11">
    <location>
        <begin position="138"/>
        <end position="159"/>
    </location>
</feature>
<evidence type="ECO:0000256" key="3">
    <source>
        <dbReference type="ARBA" id="ARBA00022692"/>
    </source>
</evidence>
<evidence type="ECO:0000256" key="10">
    <source>
        <dbReference type="SAM" id="MobiDB-lite"/>
    </source>
</evidence>
<keyword evidence="2" id="KW-1003">Cell membrane</keyword>
<evidence type="ECO:0000256" key="7">
    <source>
        <dbReference type="ARBA" id="ARBA00023170"/>
    </source>
</evidence>
<reference evidence="13" key="1">
    <citation type="submission" date="2021-01" db="UniProtKB">
        <authorList>
            <consortium name="EnsemblMetazoa"/>
        </authorList>
    </citation>
    <scope>IDENTIFICATION</scope>
</reference>
<dbReference type="AlphaFoldDB" id="A0A7M5URB2"/>
<evidence type="ECO:0000256" key="11">
    <source>
        <dbReference type="SAM" id="Phobius"/>
    </source>
</evidence>
<evidence type="ECO:0000256" key="9">
    <source>
        <dbReference type="RuleBase" id="RU000688"/>
    </source>
</evidence>
<keyword evidence="8 9" id="KW-0807">Transducer</keyword>
<sequence length="495" mass="57221">MATPFERYCCLYREYSVYSQLTIPIVMDVLREKCYTPLNQMNLNLTEGNAEMNRRKNEFLLWFWRNTTMYQFKDCSSSSSANSDATIVENFCSKDTEPTYKIYVAFWALLLIMIVLNNLLIIVSVLKVPHLRNNVANLFIISLSCSDLFVGLFVIPIKIGMFSNNMVFCYGINICRANMMTDSWAFVTTIANLVAIAVDRHLALNHPYKYPNWVTRRRAKLVILGTWVYGFCISCLINVKLDSPSQDAVVIEGLMCQMNRNYIYYGLLYGLNFCIPVICMGIIYFRILRITKNHARSISESVILDNNRVILQQMSEDQNNNNNTMNNEPVVLEMTVKKNGGTNSNESRRGSYTEHYTIENKHSNNDTKTTTDFKQTSRTLRRSSSKSMDQYRRIVRKAAQTVAAVYGTYVICWIPIAVFTVVVMFCKDSKDTSSCTHVQDWPHLYLVLIHFLPLVNSMMNAFLYATMNTQFRRGFRKVLGIDQIKSWLKLKILKQ</sequence>
<evidence type="ECO:0000259" key="12">
    <source>
        <dbReference type="PROSITE" id="PS50262"/>
    </source>
</evidence>
<dbReference type="PROSITE" id="PS00237">
    <property type="entry name" value="G_PROTEIN_RECEP_F1_1"/>
    <property type="match status" value="1"/>
</dbReference>
<feature type="transmembrane region" description="Helical" evidence="11">
    <location>
        <begin position="402"/>
        <end position="425"/>
    </location>
</feature>
<keyword evidence="7 9" id="KW-0675">Receptor</keyword>
<dbReference type="EnsemblMetazoa" id="CLYHEMT004501.1">
    <property type="protein sequence ID" value="CLYHEMP004501.1"/>
    <property type="gene ID" value="CLYHEMG004501"/>
</dbReference>
<dbReference type="OrthoDB" id="5956310at2759"/>
<dbReference type="GO" id="GO:0005886">
    <property type="term" value="C:plasma membrane"/>
    <property type="evidence" value="ECO:0007669"/>
    <property type="project" value="UniProtKB-SubCell"/>
</dbReference>
<keyword evidence="14" id="KW-1185">Reference proteome</keyword>
<feature type="region of interest" description="Disordered" evidence="10">
    <location>
        <begin position="357"/>
        <end position="385"/>
    </location>
</feature>
<keyword evidence="5 9" id="KW-0297">G-protein coupled receptor</keyword>
<dbReference type="PANTHER" id="PTHR24248">
    <property type="entry name" value="ADRENERGIC RECEPTOR-RELATED G-PROTEIN COUPLED RECEPTOR"/>
    <property type="match status" value="1"/>
</dbReference>
<feature type="transmembrane region" description="Helical" evidence="11">
    <location>
        <begin position="219"/>
        <end position="239"/>
    </location>
</feature>
<evidence type="ECO:0000256" key="1">
    <source>
        <dbReference type="ARBA" id="ARBA00004651"/>
    </source>
</evidence>
<organism evidence="13 14">
    <name type="scientific">Clytia hemisphaerica</name>
    <dbReference type="NCBI Taxonomy" id="252671"/>
    <lineage>
        <taxon>Eukaryota</taxon>
        <taxon>Metazoa</taxon>
        <taxon>Cnidaria</taxon>
        <taxon>Hydrozoa</taxon>
        <taxon>Hydroidolina</taxon>
        <taxon>Leptothecata</taxon>
        <taxon>Obeliida</taxon>
        <taxon>Clytiidae</taxon>
        <taxon>Clytia</taxon>
    </lineage>
</organism>
<dbReference type="GeneID" id="136805891"/>
<dbReference type="Pfam" id="PF00001">
    <property type="entry name" value="7tm_1"/>
    <property type="match status" value="1"/>
</dbReference>
<evidence type="ECO:0000313" key="14">
    <source>
        <dbReference type="Proteomes" id="UP000594262"/>
    </source>
</evidence>